<dbReference type="HAMAP" id="MF_01326_A">
    <property type="entry name" value="Ribosomal_uL24_A"/>
    <property type="match status" value="1"/>
</dbReference>
<dbReference type="Pfam" id="PF16906">
    <property type="entry name" value="Ribosomal_L26"/>
    <property type="match status" value="1"/>
</dbReference>
<protein>
    <recommendedName>
        <fullName evidence="4">Large ribosomal subunit protein uL24</fullName>
    </recommendedName>
</protein>
<dbReference type="SMR" id="A0A0U3GVN2"/>
<dbReference type="SMART" id="SM00739">
    <property type="entry name" value="KOW"/>
    <property type="match status" value="1"/>
</dbReference>
<evidence type="ECO:0000313" key="7">
    <source>
        <dbReference type="EMBL" id="ALU31820.1"/>
    </source>
</evidence>
<dbReference type="NCBIfam" id="TIGR01080">
    <property type="entry name" value="rplX_A_E"/>
    <property type="match status" value="1"/>
</dbReference>
<dbReference type="OMA" id="VRIMRGD"/>
<evidence type="ECO:0000313" key="6">
    <source>
        <dbReference type="EMBL" id="ALU29094.1"/>
    </source>
</evidence>
<dbReference type="STRING" id="1435377.SUSAZ_02650"/>
<comment type="function">
    <text evidence="4">One of two assembly initiator proteins, it binds directly to the 5'-end of the 23S rRNA, where it nucleates assembly of the 50S subunit.</text>
</comment>
<dbReference type="GO" id="GO:0015934">
    <property type="term" value="C:large ribosomal subunit"/>
    <property type="evidence" value="ECO:0007669"/>
    <property type="project" value="UniProtKB-UniRule"/>
</dbReference>
<reference evidence="8 9" key="1">
    <citation type="submission" date="2015-12" db="EMBL/GenBank/DDBJ databases">
        <title>A stable core within a dynamic pangenome in Sulfolobus acidocaldarius.</title>
        <authorList>
            <person name="Anderson R."/>
            <person name="Kouris A."/>
            <person name="Seward C."/>
            <person name="Campbell K."/>
            <person name="Whitaker R."/>
        </authorList>
    </citation>
    <scope>NUCLEOTIDE SEQUENCE [LARGE SCALE GENOMIC DNA]</scope>
    <source>
        <strain evidence="6 9">GG12-C01-09</strain>
        <strain evidence="7 8">NG05B_CO5_07</strain>
    </source>
</reference>
<dbReference type="Pfam" id="PF00467">
    <property type="entry name" value="KOW"/>
    <property type="match status" value="1"/>
</dbReference>
<dbReference type="EMBL" id="CP013694">
    <property type="protein sequence ID" value="ALU29094.1"/>
    <property type="molecule type" value="Genomic_DNA"/>
</dbReference>
<evidence type="ECO:0000256" key="3">
    <source>
        <dbReference type="ARBA" id="ARBA00023274"/>
    </source>
</evidence>
<dbReference type="GO" id="GO:0019843">
    <property type="term" value="F:rRNA binding"/>
    <property type="evidence" value="ECO:0007669"/>
    <property type="project" value="UniProtKB-UniRule"/>
</dbReference>
<comment type="similarity">
    <text evidence="1 4">Belongs to the universal ribosomal protein uL24 family.</text>
</comment>
<dbReference type="InterPro" id="IPR005756">
    <property type="entry name" value="Ribosomal_uL24_euk/arc"/>
</dbReference>
<comment type="subunit">
    <text evidence="4">Part of the 50S ribosomal subunit.</text>
</comment>
<dbReference type="InterPro" id="IPR008991">
    <property type="entry name" value="Translation_prot_SH3-like_sf"/>
</dbReference>
<keyword evidence="2 4" id="KW-0689">Ribosomal protein</keyword>
<keyword evidence="4" id="KW-0699">rRNA-binding</keyword>
<dbReference type="PaxDb" id="1435377-SUSAZ_02650"/>
<dbReference type="PANTHER" id="PTHR11143">
    <property type="entry name" value="60S RIBOSOMAL PROTEIN L26 FAMILY MEMBER"/>
    <property type="match status" value="1"/>
</dbReference>
<dbReference type="RefSeq" id="WP_011277480.1">
    <property type="nucleotide sequence ID" value="NZ_BHWZ01000001.1"/>
</dbReference>
<comment type="function">
    <text evidence="4">Located at the polypeptide exit tunnel on the outside of the subunit.</text>
</comment>
<keyword evidence="4" id="KW-0694">RNA-binding</keyword>
<dbReference type="CDD" id="cd06089">
    <property type="entry name" value="KOW_RPL26"/>
    <property type="match status" value="1"/>
</dbReference>
<proteinExistence type="inferred from homology"/>
<dbReference type="Gene3D" id="2.30.30.30">
    <property type="match status" value="1"/>
</dbReference>
<dbReference type="GeneID" id="14551107"/>
<feature type="domain" description="KOW" evidence="5">
    <location>
        <begin position="43"/>
        <end position="70"/>
    </location>
</feature>
<evidence type="ECO:0000256" key="4">
    <source>
        <dbReference type="HAMAP-Rule" id="MF_01326"/>
    </source>
</evidence>
<dbReference type="OrthoDB" id="10899at2157"/>
<accession>A0A0U3GVN2</accession>
<evidence type="ECO:0000259" key="5">
    <source>
        <dbReference type="SMART" id="SM00739"/>
    </source>
</evidence>
<name>A0A0U3GVN2_9CREN</name>
<dbReference type="Proteomes" id="UP000065473">
    <property type="component" value="Chromosome"/>
</dbReference>
<dbReference type="InterPro" id="IPR041988">
    <property type="entry name" value="Ribosomal_uL24_KOW"/>
</dbReference>
<dbReference type="EMBL" id="CP013695">
    <property type="protein sequence ID" value="ALU31820.1"/>
    <property type="molecule type" value="Genomic_DNA"/>
</dbReference>
<evidence type="ECO:0000313" key="8">
    <source>
        <dbReference type="Proteomes" id="UP000060043"/>
    </source>
</evidence>
<dbReference type="InterPro" id="IPR005824">
    <property type="entry name" value="KOW"/>
</dbReference>
<sequence length="134" mass="15508">MISSKPSKQRKLVYNLPNHLRYKLLTARLSEDLEKQYGIKRISIRKGDSVKLMRGSQVGYEGKVVEVDRKRGRVAIEGLTKKKADGTPVYVWVHASKVIITKLDTGDKERMDAIERKRKMREEYFSKKSPKEVS</sequence>
<dbReference type="SUPFAM" id="SSF50104">
    <property type="entry name" value="Translation proteins SH3-like domain"/>
    <property type="match status" value="1"/>
</dbReference>
<organism evidence="6 9">
    <name type="scientific">Sulfolobus acidocaldarius</name>
    <dbReference type="NCBI Taxonomy" id="2285"/>
    <lineage>
        <taxon>Archaea</taxon>
        <taxon>Thermoproteota</taxon>
        <taxon>Thermoprotei</taxon>
        <taxon>Sulfolobales</taxon>
        <taxon>Sulfolobaceae</taxon>
        <taxon>Sulfolobus</taxon>
    </lineage>
</organism>
<gene>
    <name evidence="4" type="primary">rpl24</name>
    <name evidence="6" type="ORF">ATY89_03465</name>
    <name evidence="7" type="ORF">ATZ20_06490</name>
</gene>
<dbReference type="InterPro" id="IPR014722">
    <property type="entry name" value="Rib_uL2_dom2"/>
</dbReference>
<dbReference type="FunFam" id="2.30.30.30:FF:000009">
    <property type="entry name" value="60S ribosomal protein L26"/>
    <property type="match status" value="1"/>
</dbReference>
<evidence type="ECO:0000256" key="2">
    <source>
        <dbReference type="ARBA" id="ARBA00022980"/>
    </source>
</evidence>
<dbReference type="GO" id="GO:0003735">
    <property type="term" value="F:structural constituent of ribosome"/>
    <property type="evidence" value="ECO:0007669"/>
    <property type="project" value="UniProtKB-UniRule"/>
</dbReference>
<dbReference type="GO" id="GO:0006412">
    <property type="term" value="P:translation"/>
    <property type="evidence" value="ECO:0007669"/>
    <property type="project" value="UniProtKB-UniRule"/>
</dbReference>
<dbReference type="AlphaFoldDB" id="A0A0U3GVN2"/>
<evidence type="ECO:0000313" key="9">
    <source>
        <dbReference type="Proteomes" id="UP000065473"/>
    </source>
</evidence>
<dbReference type="Proteomes" id="UP000060043">
    <property type="component" value="Chromosome"/>
</dbReference>
<evidence type="ECO:0000256" key="1">
    <source>
        <dbReference type="ARBA" id="ARBA00010618"/>
    </source>
</evidence>
<keyword evidence="3 4" id="KW-0687">Ribonucleoprotein</keyword>